<accession>A0ABV5X3I8</accession>
<comment type="caution">
    <text evidence="3">The sequence shown here is derived from an EMBL/GenBank/DDBJ whole genome shotgun (WGS) entry which is preliminary data.</text>
</comment>
<evidence type="ECO:0000313" key="3">
    <source>
        <dbReference type="EMBL" id="MFB9776527.1"/>
    </source>
</evidence>
<feature type="region of interest" description="Disordered" evidence="2">
    <location>
        <begin position="157"/>
        <end position="193"/>
    </location>
</feature>
<dbReference type="EMBL" id="JBHMAU010000056">
    <property type="protein sequence ID" value="MFB9776527.1"/>
    <property type="molecule type" value="Genomic_DNA"/>
</dbReference>
<evidence type="ECO:0000256" key="2">
    <source>
        <dbReference type="SAM" id="MobiDB-lite"/>
    </source>
</evidence>
<reference evidence="3 4" key="1">
    <citation type="submission" date="2024-09" db="EMBL/GenBank/DDBJ databases">
        <authorList>
            <person name="Sun Q."/>
            <person name="Mori K."/>
        </authorList>
    </citation>
    <scope>NUCLEOTIDE SEQUENCE [LARGE SCALE GENOMIC DNA]</scope>
    <source>
        <strain evidence="3 4">JCM 11683</strain>
    </source>
</reference>
<dbReference type="InterPro" id="IPR021522">
    <property type="entry name" value="MctB"/>
</dbReference>
<gene>
    <name evidence="3" type="ORF">ACFFN1_08940</name>
</gene>
<dbReference type="Proteomes" id="UP001589707">
    <property type="component" value="Unassembled WGS sequence"/>
</dbReference>
<dbReference type="Pfam" id="PF11382">
    <property type="entry name" value="MctB"/>
    <property type="match status" value="1"/>
</dbReference>
<keyword evidence="4" id="KW-1185">Reference proteome</keyword>
<dbReference type="RefSeq" id="WP_376840356.1">
    <property type="nucleotide sequence ID" value="NZ_JBHMAU010000056.1"/>
</dbReference>
<protein>
    <submittedName>
        <fullName evidence="3">Copper transporter</fullName>
    </submittedName>
</protein>
<evidence type="ECO:0000313" key="4">
    <source>
        <dbReference type="Proteomes" id="UP001589707"/>
    </source>
</evidence>
<evidence type="ECO:0000256" key="1">
    <source>
        <dbReference type="SAM" id="Coils"/>
    </source>
</evidence>
<name>A0ABV5X3I8_9MICO</name>
<organism evidence="3 4">
    <name type="scientific">Brevibacterium otitidis</name>
    <dbReference type="NCBI Taxonomy" id="53364"/>
    <lineage>
        <taxon>Bacteria</taxon>
        <taxon>Bacillati</taxon>
        <taxon>Actinomycetota</taxon>
        <taxon>Actinomycetes</taxon>
        <taxon>Micrococcales</taxon>
        <taxon>Brevibacteriaceae</taxon>
        <taxon>Brevibacterium</taxon>
    </lineage>
</organism>
<sequence length="330" mass="33578">MIDFRYHLVSLISVFVALAIGIVLGAGPLKEPIGDSLESQVESLRADRDELRTELDQSKTDLNDLNEFIVATAPDLLGDTLTDVPVTLVRTAGTNADAVNAVRDRLSETGAGVHDGGELSAEVFDPEGADKLLTTLRSIDTDLPDDDAKALSEALASAISTGSSDAADEPSPEPTEGESAAPDAGAAQGYDQKQSEEVLQAFAAAGRINGGGYAEAAVIVLIAPPVPEAQAAAGEPAEATAPEPSAYSDFAASLDARTPTVVAGTTAGAESGLVGFVRESDPGVSSVDSIELGAGPVITALTVGALHNDEVEGHFGFAANADDLMPGAEK</sequence>
<keyword evidence="1" id="KW-0175">Coiled coil</keyword>
<proteinExistence type="predicted"/>
<feature type="coiled-coil region" evidence="1">
    <location>
        <begin position="34"/>
        <end position="68"/>
    </location>
</feature>